<protein>
    <recommendedName>
        <fullName evidence="5">Apolipoprotein L3</fullName>
    </recommendedName>
</protein>
<evidence type="ECO:0008006" key="5">
    <source>
        <dbReference type="Google" id="ProtNLM"/>
    </source>
</evidence>
<sequence>MATEIIIKNLRSVLDSRKKTVLVLRNIYKECQKAGKKYNTANIFTRVLSIAAGTASVGLAIATPFTAGLTGAPAVVLAGVSAASSAASLGTSFAQTISENGLMKQVHAALEEDRRASARLENALRAILEIQSLALDTTKFAASLAKLGIHTLNKSADILKASGKSMKIVDSVTDAAQLFGKAGKALTTVSKVVSAVSIPVDIMLLIVDLKDCANENYSEAAAKIKNAIEELMQMIAVMQDFLAELEG</sequence>
<accession>A0ABY7FEN4</accession>
<evidence type="ECO:0000313" key="3">
    <source>
        <dbReference type="EMBL" id="WAR20587.1"/>
    </source>
</evidence>
<organism evidence="3 4">
    <name type="scientific">Mya arenaria</name>
    <name type="common">Soft-shell clam</name>
    <dbReference type="NCBI Taxonomy" id="6604"/>
    <lineage>
        <taxon>Eukaryota</taxon>
        <taxon>Metazoa</taxon>
        <taxon>Spiralia</taxon>
        <taxon>Lophotrochozoa</taxon>
        <taxon>Mollusca</taxon>
        <taxon>Bivalvia</taxon>
        <taxon>Autobranchia</taxon>
        <taxon>Heteroconchia</taxon>
        <taxon>Euheterodonta</taxon>
        <taxon>Imparidentia</taxon>
        <taxon>Neoheterodontei</taxon>
        <taxon>Myida</taxon>
        <taxon>Myoidea</taxon>
        <taxon>Myidae</taxon>
        <taxon>Mya</taxon>
    </lineage>
</organism>
<dbReference type="InterPro" id="IPR008405">
    <property type="entry name" value="ApoL"/>
</dbReference>
<dbReference type="Proteomes" id="UP001164746">
    <property type="component" value="Chromosome 11"/>
</dbReference>
<evidence type="ECO:0000313" key="4">
    <source>
        <dbReference type="Proteomes" id="UP001164746"/>
    </source>
</evidence>
<name>A0ABY7FEN4_MYAAR</name>
<keyword evidence="2" id="KW-0812">Transmembrane</keyword>
<evidence type="ECO:0000256" key="1">
    <source>
        <dbReference type="ARBA" id="ARBA00010090"/>
    </source>
</evidence>
<dbReference type="EMBL" id="CP111022">
    <property type="protein sequence ID" value="WAR20587.1"/>
    <property type="molecule type" value="Genomic_DNA"/>
</dbReference>
<keyword evidence="2" id="KW-0472">Membrane</keyword>
<comment type="similarity">
    <text evidence="1">Belongs to the apolipoprotein L family.</text>
</comment>
<dbReference type="PANTHER" id="PTHR14096">
    <property type="entry name" value="APOLIPOPROTEIN L"/>
    <property type="match status" value="1"/>
</dbReference>
<keyword evidence="2" id="KW-1133">Transmembrane helix</keyword>
<feature type="transmembrane region" description="Helical" evidence="2">
    <location>
        <begin position="43"/>
        <end position="62"/>
    </location>
</feature>
<reference evidence="3" key="1">
    <citation type="submission" date="2022-11" db="EMBL/GenBank/DDBJ databases">
        <title>Centuries of genome instability and evolution in soft-shell clam transmissible cancer (bioRxiv).</title>
        <authorList>
            <person name="Hart S.F.M."/>
            <person name="Yonemitsu M.A."/>
            <person name="Giersch R.M."/>
            <person name="Beal B.F."/>
            <person name="Arriagada G."/>
            <person name="Davis B.W."/>
            <person name="Ostrander E.A."/>
            <person name="Goff S.P."/>
            <person name="Metzger M.J."/>
        </authorList>
    </citation>
    <scope>NUCLEOTIDE SEQUENCE</scope>
    <source>
        <strain evidence="3">MELC-2E11</strain>
        <tissue evidence="3">Siphon/mantle</tissue>
    </source>
</reference>
<proteinExistence type="inferred from homology"/>
<dbReference type="PANTHER" id="PTHR14096:SF28">
    <property type="entry name" value="APOLIPOPROTEIN L, 1-RELATED"/>
    <property type="match status" value="1"/>
</dbReference>
<evidence type="ECO:0000256" key="2">
    <source>
        <dbReference type="SAM" id="Phobius"/>
    </source>
</evidence>
<gene>
    <name evidence="3" type="ORF">MAR_002425</name>
</gene>
<keyword evidence="4" id="KW-1185">Reference proteome</keyword>